<accession>A0ABQ1FM69</accession>
<evidence type="ECO:0000313" key="3">
    <source>
        <dbReference type="Proteomes" id="UP000609323"/>
    </source>
</evidence>
<name>A0ABQ1FM69_9BACL</name>
<evidence type="ECO:0000256" key="1">
    <source>
        <dbReference type="SAM" id="SignalP"/>
    </source>
</evidence>
<evidence type="ECO:0008006" key="4">
    <source>
        <dbReference type="Google" id="ProtNLM"/>
    </source>
</evidence>
<evidence type="ECO:0000313" key="2">
    <source>
        <dbReference type="EMBL" id="GGA22110.1"/>
    </source>
</evidence>
<sequence>MSWTSWIGRLLLGLLACSLLLFSAACSSQPSAEPQPSVKLLDNKIRLRIDGEKLIPDITRTFPVDELKQPNLREVLRSSGIIVLNDEQDGIVSVGDISLDNGLSWAVKVNGSDAEAASWDKTMHSGDEVLVYLKGKDGATASSLTPVVLNISGGLSKPSLQYYFVNIYQANLTVRSVLKQCGLIQLNEGSRLVASVNGYTGSINERWVVKLNNKKLLQSGLDISLQPSDKLEVVLSKI</sequence>
<keyword evidence="3" id="KW-1185">Reference proteome</keyword>
<dbReference type="Proteomes" id="UP000609323">
    <property type="component" value="Unassembled WGS sequence"/>
</dbReference>
<dbReference type="EMBL" id="BMHF01000001">
    <property type="protein sequence ID" value="GGA22110.1"/>
    <property type="molecule type" value="Genomic_DNA"/>
</dbReference>
<organism evidence="2 3">
    <name type="scientific">Paenibacillus physcomitrellae</name>
    <dbReference type="NCBI Taxonomy" id="1619311"/>
    <lineage>
        <taxon>Bacteria</taxon>
        <taxon>Bacillati</taxon>
        <taxon>Bacillota</taxon>
        <taxon>Bacilli</taxon>
        <taxon>Bacillales</taxon>
        <taxon>Paenibacillaceae</taxon>
        <taxon>Paenibacillus</taxon>
    </lineage>
</organism>
<feature type="chain" id="PRO_5046854544" description="DUF4430 domain-containing protein" evidence="1">
    <location>
        <begin position="33"/>
        <end position="238"/>
    </location>
</feature>
<feature type="signal peptide" evidence="1">
    <location>
        <begin position="1"/>
        <end position="32"/>
    </location>
</feature>
<comment type="caution">
    <text evidence="2">The sequence shown here is derived from an EMBL/GenBank/DDBJ whole genome shotgun (WGS) entry which is preliminary data.</text>
</comment>
<protein>
    <recommendedName>
        <fullName evidence="4">DUF4430 domain-containing protein</fullName>
    </recommendedName>
</protein>
<reference evidence="3" key="1">
    <citation type="journal article" date="2019" name="Int. J. Syst. Evol. Microbiol.">
        <title>The Global Catalogue of Microorganisms (GCM) 10K type strain sequencing project: providing services to taxonomists for standard genome sequencing and annotation.</title>
        <authorList>
            <consortium name="The Broad Institute Genomics Platform"/>
            <consortium name="The Broad Institute Genome Sequencing Center for Infectious Disease"/>
            <person name="Wu L."/>
            <person name="Ma J."/>
        </authorList>
    </citation>
    <scope>NUCLEOTIDE SEQUENCE [LARGE SCALE GENOMIC DNA]</scope>
    <source>
        <strain evidence="3">CGMCC 1.15044</strain>
    </source>
</reference>
<gene>
    <name evidence="2" type="ORF">GCM10010917_03570</name>
</gene>
<dbReference type="RefSeq" id="WP_094093435.1">
    <property type="nucleotide sequence ID" value="NZ_BMHF01000001.1"/>
</dbReference>
<proteinExistence type="predicted"/>
<keyword evidence="1" id="KW-0732">Signal</keyword>